<feature type="domain" description="Alcohol dehydrogenase-like N-terminal" evidence="8">
    <location>
        <begin position="29"/>
        <end position="140"/>
    </location>
</feature>
<evidence type="ECO:0000256" key="3">
    <source>
        <dbReference type="ARBA" id="ARBA00022723"/>
    </source>
</evidence>
<keyword evidence="5" id="KW-0560">Oxidoreductase</keyword>
<proteinExistence type="inferred from homology"/>
<evidence type="ECO:0000313" key="9">
    <source>
        <dbReference type="EMBL" id="SHJ72678.1"/>
    </source>
</evidence>
<dbReference type="InterPro" id="IPR002328">
    <property type="entry name" value="ADH_Zn_CS"/>
</dbReference>
<dbReference type="PANTHER" id="PTHR42813:SF4">
    <property type="entry name" value="NADP-DEPENDENT ISOPROPANOL DEHYDROGENASE"/>
    <property type="match status" value="1"/>
</dbReference>
<sequence length="352" mass="38348">MEKTMKAVVYKGKGQVVLEDRPVPVIQDPRDAIVRVTRSTICSSDLHIKHGTVPRAKENTVLGHEFVGEVVEVGSAVKKFKAGDRVSVNVETFCGECFFCKRGYVNNCVEGGWELGCRIDGCQAEYVRVPIADNGMTPIPDDVSDEAALFNGDILATGYWAASIGEIKPADTVVVLGAGPTGLCTLMSIRLYSPAKVIVVDVSGERMALAKEQGLADICLNPTKVDVEAEVLRLTDGRGADRVFEVAGGENTFQLAWKVARPNAIVVLVALYAKEQALPLHLMYGKNLTFKTGGVDANCCEDIMKMIQCGKIDTSCLITHRAPLNDVMEGYRVFENKLDGCIKWVITPYERD</sequence>
<evidence type="ECO:0000259" key="7">
    <source>
        <dbReference type="Pfam" id="PF00107"/>
    </source>
</evidence>
<dbReference type="SUPFAM" id="SSF51735">
    <property type="entry name" value="NAD(P)-binding Rossmann-fold domains"/>
    <property type="match status" value="1"/>
</dbReference>
<dbReference type="InterPro" id="IPR011032">
    <property type="entry name" value="GroES-like_sf"/>
</dbReference>
<dbReference type="GO" id="GO:0008270">
    <property type="term" value="F:zinc ion binding"/>
    <property type="evidence" value="ECO:0007669"/>
    <property type="project" value="InterPro"/>
</dbReference>
<gene>
    <name evidence="9" type="ORF">SAMN02745138_00378</name>
</gene>
<dbReference type="GO" id="GO:0016491">
    <property type="term" value="F:oxidoreductase activity"/>
    <property type="evidence" value="ECO:0007669"/>
    <property type="project" value="UniProtKB-KW"/>
</dbReference>
<evidence type="ECO:0000256" key="2">
    <source>
        <dbReference type="ARBA" id="ARBA00008072"/>
    </source>
</evidence>
<evidence type="ECO:0000256" key="1">
    <source>
        <dbReference type="ARBA" id="ARBA00001947"/>
    </source>
</evidence>
<dbReference type="CDD" id="cd05278">
    <property type="entry name" value="FDH_like"/>
    <property type="match status" value="1"/>
</dbReference>
<organism evidence="9 10">
    <name type="scientific">Anaerotignum lactatifermentans DSM 14214</name>
    <dbReference type="NCBI Taxonomy" id="1121323"/>
    <lineage>
        <taxon>Bacteria</taxon>
        <taxon>Bacillati</taxon>
        <taxon>Bacillota</taxon>
        <taxon>Clostridia</taxon>
        <taxon>Lachnospirales</taxon>
        <taxon>Anaerotignaceae</taxon>
        <taxon>Anaerotignum</taxon>
    </lineage>
</organism>
<dbReference type="SUPFAM" id="SSF50129">
    <property type="entry name" value="GroES-like"/>
    <property type="match status" value="1"/>
</dbReference>
<keyword evidence="4 6" id="KW-0862">Zinc</keyword>
<dbReference type="Gene3D" id="3.40.50.720">
    <property type="entry name" value="NAD(P)-binding Rossmann-like Domain"/>
    <property type="match status" value="1"/>
</dbReference>
<dbReference type="Pfam" id="PF08240">
    <property type="entry name" value="ADH_N"/>
    <property type="match status" value="1"/>
</dbReference>
<dbReference type="PANTHER" id="PTHR42813">
    <property type="entry name" value="ZINC-TYPE ALCOHOL DEHYDROGENASE-LIKE"/>
    <property type="match status" value="1"/>
</dbReference>
<comment type="cofactor">
    <cofactor evidence="1 6">
        <name>Zn(2+)</name>
        <dbReference type="ChEBI" id="CHEBI:29105"/>
    </cofactor>
</comment>
<evidence type="ECO:0000256" key="4">
    <source>
        <dbReference type="ARBA" id="ARBA00022833"/>
    </source>
</evidence>
<evidence type="ECO:0000256" key="6">
    <source>
        <dbReference type="RuleBase" id="RU361277"/>
    </source>
</evidence>
<keyword evidence="10" id="KW-1185">Reference proteome</keyword>
<evidence type="ECO:0000259" key="8">
    <source>
        <dbReference type="Pfam" id="PF08240"/>
    </source>
</evidence>
<accession>A0A1M6LN87</accession>
<protein>
    <submittedName>
        <fullName evidence="9">Alcohol dehydrogenase</fullName>
    </submittedName>
</protein>
<dbReference type="Proteomes" id="UP000183975">
    <property type="component" value="Unassembled WGS sequence"/>
</dbReference>
<comment type="similarity">
    <text evidence="2 6">Belongs to the zinc-containing alcohol dehydrogenase family.</text>
</comment>
<keyword evidence="3 6" id="KW-0479">Metal-binding</keyword>
<evidence type="ECO:0000313" key="10">
    <source>
        <dbReference type="Proteomes" id="UP000183975"/>
    </source>
</evidence>
<name>A0A1M6LN87_9FIRM</name>
<dbReference type="EMBL" id="FRAH01000005">
    <property type="protein sequence ID" value="SHJ72678.1"/>
    <property type="molecule type" value="Genomic_DNA"/>
</dbReference>
<dbReference type="AlphaFoldDB" id="A0A1M6LN87"/>
<dbReference type="InterPro" id="IPR013154">
    <property type="entry name" value="ADH-like_N"/>
</dbReference>
<dbReference type="InterPro" id="IPR036291">
    <property type="entry name" value="NAD(P)-bd_dom_sf"/>
</dbReference>
<dbReference type="InterPro" id="IPR013149">
    <property type="entry name" value="ADH-like_C"/>
</dbReference>
<feature type="domain" description="Alcohol dehydrogenase-like C-terminal" evidence="7">
    <location>
        <begin position="181"/>
        <end position="291"/>
    </location>
</feature>
<reference evidence="9 10" key="1">
    <citation type="submission" date="2016-11" db="EMBL/GenBank/DDBJ databases">
        <authorList>
            <person name="Jaros S."/>
            <person name="Januszkiewicz K."/>
            <person name="Wedrychowicz H."/>
        </authorList>
    </citation>
    <scope>NUCLEOTIDE SEQUENCE [LARGE SCALE GENOMIC DNA]</scope>
    <source>
        <strain evidence="9 10">DSM 14214</strain>
    </source>
</reference>
<evidence type="ECO:0000256" key="5">
    <source>
        <dbReference type="ARBA" id="ARBA00023002"/>
    </source>
</evidence>
<dbReference type="Pfam" id="PF00107">
    <property type="entry name" value="ADH_zinc_N"/>
    <property type="match status" value="1"/>
</dbReference>
<dbReference type="Gene3D" id="3.90.180.10">
    <property type="entry name" value="Medium-chain alcohol dehydrogenases, catalytic domain"/>
    <property type="match status" value="1"/>
</dbReference>
<dbReference type="PROSITE" id="PS00059">
    <property type="entry name" value="ADH_ZINC"/>
    <property type="match status" value="1"/>
</dbReference>